<dbReference type="SUPFAM" id="SSF52540">
    <property type="entry name" value="P-loop containing nucleoside triphosphate hydrolases"/>
    <property type="match status" value="1"/>
</dbReference>
<comment type="caution">
    <text evidence="2">The sequence shown here is derived from an EMBL/GenBank/DDBJ whole genome shotgun (WGS) entry which is preliminary data.</text>
</comment>
<organism evidence="2 3">
    <name type="scientific">Candidatus Kuenenbacteria bacterium HGW-Kuenenbacteria-1</name>
    <dbReference type="NCBI Taxonomy" id="2013812"/>
    <lineage>
        <taxon>Bacteria</taxon>
        <taxon>Candidatus Kueneniibacteriota</taxon>
    </lineage>
</organism>
<dbReference type="InterPro" id="IPR027417">
    <property type="entry name" value="P-loop_NTPase"/>
</dbReference>
<dbReference type="Proteomes" id="UP000233414">
    <property type="component" value="Unassembled WGS sequence"/>
</dbReference>
<accession>A0A2N1UP98</accession>
<reference evidence="2 3" key="1">
    <citation type="journal article" date="2017" name="ISME J.">
        <title>Potential for microbial H2 and metal transformations associated with novel bacteria and archaea in deep terrestrial subsurface sediments.</title>
        <authorList>
            <person name="Hernsdorf A.W."/>
            <person name="Amano Y."/>
            <person name="Miyakawa K."/>
            <person name="Ise K."/>
            <person name="Suzuki Y."/>
            <person name="Anantharaman K."/>
            <person name="Probst A."/>
            <person name="Burstein D."/>
            <person name="Thomas B.C."/>
            <person name="Banfield J.F."/>
        </authorList>
    </citation>
    <scope>NUCLEOTIDE SEQUENCE [LARGE SCALE GENOMIC DNA]</scope>
    <source>
        <strain evidence="2">HGW-Kuenenbacteria-1</strain>
    </source>
</reference>
<evidence type="ECO:0000259" key="1">
    <source>
        <dbReference type="Pfam" id="PF02374"/>
    </source>
</evidence>
<name>A0A2N1UP98_9BACT</name>
<dbReference type="InterPro" id="IPR050678">
    <property type="entry name" value="DNA_Partitioning_ATPase"/>
</dbReference>
<dbReference type="EMBL" id="PGYQ01000001">
    <property type="protein sequence ID" value="PKL72724.1"/>
    <property type="molecule type" value="Genomic_DNA"/>
</dbReference>
<dbReference type="AlphaFoldDB" id="A0A2N1UP98"/>
<feature type="domain" description="ArsA/GET3 Anion-transporting ATPase-like" evidence="1">
    <location>
        <begin position="8"/>
        <end position="36"/>
    </location>
</feature>
<protein>
    <recommendedName>
        <fullName evidence="1">ArsA/GET3 Anion-transporting ATPase-like domain-containing protein</fullName>
    </recommendedName>
</protein>
<dbReference type="InterPro" id="IPR025723">
    <property type="entry name" value="ArsA/GET3_ATPase-like"/>
</dbReference>
<sequence length="210" mass="24175">MKFIRSKKLIFVNNKGGVGKTTLAFNTAVKFSENRIIFLGSDYFIAPLMPDAFSVQGIENLGNTFEEWKDNWKKTARVLAKDKGIAHNKVLDGEGLFIGYVINSYNQYSKKPIKNNEEWIAKIPSYIKKYLSEKHCRNGLVEKSWKSELALIKDFGQLSPLAWIKNKAIFNLDPIIDGFENIKRTKENLEQSKKEFSQLSEKILKILSKY</sequence>
<gene>
    <name evidence="2" type="ORF">CVV26_00465</name>
</gene>
<evidence type="ECO:0000313" key="2">
    <source>
        <dbReference type="EMBL" id="PKL72724.1"/>
    </source>
</evidence>
<dbReference type="Pfam" id="PF02374">
    <property type="entry name" value="ArsA_ATPase"/>
    <property type="match status" value="1"/>
</dbReference>
<dbReference type="PANTHER" id="PTHR13696">
    <property type="entry name" value="P-LOOP CONTAINING NUCLEOSIDE TRIPHOSPHATE HYDROLASE"/>
    <property type="match status" value="1"/>
</dbReference>
<dbReference type="CDD" id="cd02042">
    <property type="entry name" value="ParAB_family"/>
    <property type="match status" value="1"/>
</dbReference>
<evidence type="ECO:0000313" key="3">
    <source>
        <dbReference type="Proteomes" id="UP000233414"/>
    </source>
</evidence>
<dbReference type="Gene3D" id="3.40.50.300">
    <property type="entry name" value="P-loop containing nucleotide triphosphate hydrolases"/>
    <property type="match status" value="2"/>
</dbReference>
<proteinExistence type="predicted"/>
<dbReference type="PANTHER" id="PTHR13696:SF99">
    <property type="entry name" value="COBYRINIC ACID AC-DIAMIDE SYNTHASE"/>
    <property type="match status" value="1"/>
</dbReference>